<organism evidence="1 2">
    <name type="scientific">Malus domestica</name>
    <name type="common">Apple</name>
    <name type="synonym">Pyrus malus</name>
    <dbReference type="NCBI Taxonomy" id="3750"/>
    <lineage>
        <taxon>Eukaryota</taxon>
        <taxon>Viridiplantae</taxon>
        <taxon>Streptophyta</taxon>
        <taxon>Embryophyta</taxon>
        <taxon>Tracheophyta</taxon>
        <taxon>Spermatophyta</taxon>
        <taxon>Magnoliopsida</taxon>
        <taxon>eudicotyledons</taxon>
        <taxon>Gunneridae</taxon>
        <taxon>Pentapetalae</taxon>
        <taxon>rosids</taxon>
        <taxon>fabids</taxon>
        <taxon>Rosales</taxon>
        <taxon>Rosaceae</taxon>
        <taxon>Amygdaloideae</taxon>
        <taxon>Maleae</taxon>
        <taxon>Malus</taxon>
    </lineage>
</organism>
<proteinExistence type="predicted"/>
<dbReference type="Proteomes" id="UP000290289">
    <property type="component" value="Chromosome 5"/>
</dbReference>
<gene>
    <name evidence="1" type="ORF">DVH24_030547</name>
</gene>
<comment type="caution">
    <text evidence="1">The sequence shown here is derived from an EMBL/GenBank/DDBJ whole genome shotgun (WGS) entry which is preliminary data.</text>
</comment>
<evidence type="ECO:0000313" key="1">
    <source>
        <dbReference type="EMBL" id="RXI00057.1"/>
    </source>
</evidence>
<dbReference type="EMBL" id="RDQH01000331">
    <property type="protein sequence ID" value="RXI00057.1"/>
    <property type="molecule type" value="Genomic_DNA"/>
</dbReference>
<reference evidence="1 2" key="1">
    <citation type="submission" date="2018-10" db="EMBL/GenBank/DDBJ databases">
        <title>A high-quality apple genome assembly.</title>
        <authorList>
            <person name="Hu J."/>
        </authorList>
    </citation>
    <scope>NUCLEOTIDE SEQUENCE [LARGE SCALE GENOMIC DNA]</scope>
    <source>
        <strain evidence="2">cv. HFTH1</strain>
        <tissue evidence="1">Young leaf</tissue>
    </source>
</reference>
<dbReference type="SUPFAM" id="SSF51197">
    <property type="entry name" value="Clavaminate synthase-like"/>
    <property type="match status" value="1"/>
</dbReference>
<protein>
    <recommendedName>
        <fullName evidence="3">Isopenicillin N synthase-like Fe(2+) 2OG dioxygenase domain-containing protein</fullName>
    </recommendedName>
</protein>
<dbReference type="Gramene" id="mRNA:MD05G0011000">
    <property type="protein sequence ID" value="mRNA:MD05G0011000"/>
    <property type="gene ID" value="MD05G0011000"/>
</dbReference>
<dbReference type="InterPro" id="IPR027443">
    <property type="entry name" value="IPNS-like_sf"/>
</dbReference>
<evidence type="ECO:0008006" key="3">
    <source>
        <dbReference type="Google" id="ProtNLM"/>
    </source>
</evidence>
<accession>A0A498JY97</accession>
<sequence length="127" mass="14363">MVATKTNYDQKSEVKAFDDTKEGVKGLVDAGITEVPRIFHQPLESDIGDRGRFKSIRHKVLANCDGPRISVASFFYTGMLPLTKLYGPIKELLDNHPTYRETTVRDFFVYYNKKGLDDTSGLSDLEL</sequence>
<name>A0A498JY97_MALDO</name>
<evidence type="ECO:0000313" key="2">
    <source>
        <dbReference type="Proteomes" id="UP000290289"/>
    </source>
</evidence>
<dbReference type="Gene3D" id="2.60.120.330">
    <property type="entry name" value="B-lactam Antibiotic, Isopenicillin N Synthase, Chain"/>
    <property type="match status" value="1"/>
</dbReference>
<dbReference type="AlphaFoldDB" id="A0A498JY97"/>
<keyword evidence="2" id="KW-1185">Reference proteome</keyword>